<comment type="caution">
    <text evidence="1">The sequence shown here is derived from an EMBL/GenBank/DDBJ whole genome shotgun (WGS) entry which is preliminary data.</text>
</comment>
<sequence length="184" mass="22164">MFKLSEIYMVARFKLEKDVYLDILEVIRISIRAFIKDEGRIPEAVIDPMEEQWIELINRNFPEIYSQTHEKVNKYLNFYNVLPDKLSSDEFKYIYFIGMTVADKLKEEGMVDHARYHLKAILRLLDYRLKHPYDAYRPQLSLRIQKTIDNHKINEHFGEFGWYLLYKCLFNAAEERSKLVEQDA</sequence>
<protein>
    <submittedName>
        <fullName evidence="1">Uncharacterized protein</fullName>
    </submittedName>
</protein>
<dbReference type="AlphaFoldDB" id="A0A8I1L2X9"/>
<dbReference type="EMBL" id="JAEFCT010000013">
    <property type="protein sequence ID" value="MBK1445862.1"/>
    <property type="molecule type" value="Genomic_DNA"/>
</dbReference>
<reference evidence="1" key="1">
    <citation type="submission" date="2020-12" db="EMBL/GenBank/DDBJ databases">
        <authorList>
            <person name="Chopjitt P."/>
        </authorList>
    </citation>
    <scope>NUCLEOTIDE SEQUENCE</scope>
    <source>
        <strain evidence="1">AP1</strain>
    </source>
</reference>
<accession>A0A8I1L2X9</accession>
<dbReference type="RefSeq" id="WP_196257339.1">
    <property type="nucleotide sequence ID" value="NZ_CP139262.1"/>
</dbReference>
<name>A0A8I1L2X9_ACIPI</name>
<evidence type="ECO:0000313" key="2">
    <source>
        <dbReference type="Proteomes" id="UP000660083"/>
    </source>
</evidence>
<proteinExistence type="predicted"/>
<evidence type="ECO:0000313" key="1">
    <source>
        <dbReference type="EMBL" id="MBK1445862.1"/>
    </source>
</evidence>
<organism evidence="1 2">
    <name type="scientific">Acinetobacter pittii</name>
    <name type="common">Acinetobacter genomosp. 3</name>
    <dbReference type="NCBI Taxonomy" id="48296"/>
    <lineage>
        <taxon>Bacteria</taxon>
        <taxon>Pseudomonadati</taxon>
        <taxon>Pseudomonadota</taxon>
        <taxon>Gammaproteobacteria</taxon>
        <taxon>Moraxellales</taxon>
        <taxon>Moraxellaceae</taxon>
        <taxon>Acinetobacter</taxon>
        <taxon>Acinetobacter calcoaceticus/baumannii complex</taxon>
    </lineage>
</organism>
<gene>
    <name evidence="1" type="ORF">JDA50_15715</name>
</gene>
<dbReference type="Proteomes" id="UP000660083">
    <property type="component" value="Unassembled WGS sequence"/>
</dbReference>